<organism evidence="3 4">
    <name type="scientific">Vagococcus vulneris</name>
    <dbReference type="NCBI Taxonomy" id="1977869"/>
    <lineage>
        <taxon>Bacteria</taxon>
        <taxon>Bacillati</taxon>
        <taxon>Bacillota</taxon>
        <taxon>Bacilli</taxon>
        <taxon>Lactobacillales</taxon>
        <taxon>Enterococcaceae</taxon>
        <taxon>Vagococcus</taxon>
    </lineage>
</organism>
<feature type="active site" description="Nucleophile" evidence="1">
    <location>
        <position position="94"/>
    </location>
</feature>
<dbReference type="InterPro" id="IPR012354">
    <property type="entry name" value="Esterase_lipase"/>
</dbReference>
<sequence>MIGLENKQIYFTGGTQAVLLLHAYTGSPNDVRMLARRMEREGYTVLAPLFSGHGTQDPMYILHQHPNIWWQDAIEAKDFLKSEGYEKIIVFGLSLGGIYAIRLIEEFTEDVLGGGSFSSPLIAERNHDIFPNFLKYCELVYQKNGLSAVEIAEKLKAIDSPLRNQLHEIAIMTQRVTDQLSTIKYPIFLAQSGQDEMVDAKSVYDAASYLTNINHEVHWYADSTHVLTVSRNRKEFENDVIHFIEKIV</sequence>
<evidence type="ECO:0000256" key="1">
    <source>
        <dbReference type="PIRSR" id="PIRSR017388-1"/>
    </source>
</evidence>
<dbReference type="AlphaFoldDB" id="A0A430A1G6"/>
<dbReference type="OrthoDB" id="9800213at2"/>
<dbReference type="PIRSF" id="PIRSF017388">
    <property type="entry name" value="Esterase_lipase"/>
    <property type="match status" value="1"/>
</dbReference>
<dbReference type="InterPro" id="IPR029058">
    <property type="entry name" value="AB_hydrolase_fold"/>
</dbReference>
<name>A0A430A1G6_9ENTE</name>
<proteinExistence type="predicted"/>
<accession>A0A430A1G6</accession>
<gene>
    <name evidence="3" type="ORF">CBF37_02615</name>
</gene>
<dbReference type="Gene3D" id="3.40.50.1820">
    <property type="entry name" value="alpha/beta hydrolase"/>
    <property type="match status" value="1"/>
</dbReference>
<evidence type="ECO:0000313" key="4">
    <source>
        <dbReference type="Proteomes" id="UP000287857"/>
    </source>
</evidence>
<dbReference type="PANTHER" id="PTHR46623:SF6">
    <property type="entry name" value="ALPHA_BETA-HYDROLASES SUPERFAMILY PROTEIN"/>
    <property type="match status" value="1"/>
</dbReference>
<dbReference type="Pfam" id="PF12146">
    <property type="entry name" value="Hydrolase_4"/>
    <property type="match status" value="1"/>
</dbReference>
<dbReference type="SUPFAM" id="SSF53474">
    <property type="entry name" value="alpha/beta-Hydrolases"/>
    <property type="match status" value="1"/>
</dbReference>
<keyword evidence="4" id="KW-1185">Reference proteome</keyword>
<dbReference type="GO" id="GO:0052689">
    <property type="term" value="F:carboxylic ester hydrolase activity"/>
    <property type="evidence" value="ECO:0007669"/>
    <property type="project" value="InterPro"/>
</dbReference>
<feature type="active site" description="Charge relay system" evidence="1">
    <location>
        <position position="195"/>
    </location>
</feature>
<feature type="active site" description="Charge relay system" evidence="1">
    <location>
        <position position="225"/>
    </location>
</feature>
<evidence type="ECO:0000313" key="3">
    <source>
        <dbReference type="EMBL" id="RSU00207.1"/>
    </source>
</evidence>
<protein>
    <recommendedName>
        <fullName evidence="2">Serine aminopeptidase S33 domain-containing protein</fullName>
    </recommendedName>
</protein>
<dbReference type="EMBL" id="NGJS01000002">
    <property type="protein sequence ID" value="RSU00207.1"/>
    <property type="molecule type" value="Genomic_DNA"/>
</dbReference>
<dbReference type="PANTHER" id="PTHR46623">
    <property type="entry name" value="CARBOXYMETHYLENEBUTENOLIDASE-RELATED"/>
    <property type="match status" value="1"/>
</dbReference>
<reference evidence="3 4" key="1">
    <citation type="submission" date="2017-05" db="EMBL/GenBank/DDBJ databases">
        <title>Vagococcus spp. assemblies.</title>
        <authorList>
            <person name="Gulvik C.A."/>
        </authorList>
    </citation>
    <scope>NUCLEOTIDE SEQUENCE [LARGE SCALE GENOMIC DNA]</scope>
    <source>
        <strain evidence="3 4">SS1995</strain>
    </source>
</reference>
<dbReference type="Proteomes" id="UP000287857">
    <property type="component" value="Unassembled WGS sequence"/>
</dbReference>
<dbReference type="InterPro" id="IPR051049">
    <property type="entry name" value="Dienelactone_hydrolase-like"/>
</dbReference>
<feature type="domain" description="Serine aminopeptidase S33" evidence="2">
    <location>
        <begin position="16"/>
        <end position="136"/>
    </location>
</feature>
<evidence type="ECO:0000259" key="2">
    <source>
        <dbReference type="Pfam" id="PF12146"/>
    </source>
</evidence>
<dbReference type="InterPro" id="IPR022742">
    <property type="entry name" value="Hydrolase_4"/>
</dbReference>
<comment type="caution">
    <text evidence="3">The sequence shown here is derived from an EMBL/GenBank/DDBJ whole genome shotgun (WGS) entry which is preliminary data.</text>
</comment>